<dbReference type="Gene3D" id="3.40.309.10">
    <property type="entry name" value="Aldehyde Dehydrogenase, Chain A, domain 2"/>
    <property type="match status" value="1"/>
</dbReference>
<dbReference type="InterPro" id="IPR016160">
    <property type="entry name" value="Ald_DH_CS_CYS"/>
</dbReference>
<organism evidence="6 7">
    <name type="scientific">Bordetella genomosp. 10</name>
    <dbReference type="NCBI Taxonomy" id="1416804"/>
    <lineage>
        <taxon>Bacteria</taxon>
        <taxon>Pseudomonadati</taxon>
        <taxon>Pseudomonadota</taxon>
        <taxon>Betaproteobacteria</taxon>
        <taxon>Burkholderiales</taxon>
        <taxon>Alcaligenaceae</taxon>
        <taxon>Bordetella</taxon>
    </lineage>
</organism>
<dbReference type="AlphaFoldDB" id="A0A261SNF1"/>
<evidence type="ECO:0000313" key="7">
    <source>
        <dbReference type="Proteomes" id="UP000216020"/>
    </source>
</evidence>
<dbReference type="Pfam" id="PF00171">
    <property type="entry name" value="Aldedh"/>
    <property type="match status" value="1"/>
</dbReference>
<comment type="similarity">
    <text evidence="1 4">Belongs to the aldehyde dehydrogenase family.</text>
</comment>
<evidence type="ECO:0000256" key="1">
    <source>
        <dbReference type="ARBA" id="ARBA00009986"/>
    </source>
</evidence>
<name>A0A261SNF1_9BORD</name>
<evidence type="ECO:0000256" key="4">
    <source>
        <dbReference type="RuleBase" id="RU003345"/>
    </source>
</evidence>
<dbReference type="CDD" id="cd07114">
    <property type="entry name" value="ALDH_DhaS"/>
    <property type="match status" value="1"/>
</dbReference>
<dbReference type="InterPro" id="IPR015590">
    <property type="entry name" value="Aldehyde_DH_dom"/>
</dbReference>
<dbReference type="SUPFAM" id="SSF53720">
    <property type="entry name" value="ALDH-like"/>
    <property type="match status" value="1"/>
</dbReference>
<dbReference type="PROSITE" id="PS00687">
    <property type="entry name" value="ALDEHYDE_DEHYDR_GLU"/>
    <property type="match status" value="1"/>
</dbReference>
<protein>
    <submittedName>
        <fullName evidence="6">Carnitine dehydratase</fullName>
    </submittedName>
</protein>
<dbReference type="RefSeq" id="WP_094852744.1">
    <property type="nucleotide sequence ID" value="NZ_NEVM01000001.1"/>
</dbReference>
<dbReference type="OrthoDB" id="6187633at2"/>
<evidence type="ECO:0000256" key="3">
    <source>
        <dbReference type="PROSITE-ProRule" id="PRU10007"/>
    </source>
</evidence>
<reference evidence="7" key="1">
    <citation type="submission" date="2017-05" db="EMBL/GenBank/DDBJ databases">
        <title>Complete and WGS of Bordetella genogroups.</title>
        <authorList>
            <person name="Spilker T."/>
            <person name="Lipuma J."/>
        </authorList>
    </citation>
    <scope>NUCLEOTIDE SEQUENCE [LARGE SCALE GENOMIC DNA]</scope>
    <source>
        <strain evidence="7">AU16122</strain>
    </source>
</reference>
<keyword evidence="7" id="KW-1185">Reference proteome</keyword>
<dbReference type="InterPro" id="IPR016162">
    <property type="entry name" value="Ald_DH_N"/>
</dbReference>
<dbReference type="GO" id="GO:0016620">
    <property type="term" value="F:oxidoreductase activity, acting on the aldehyde or oxo group of donors, NAD or NADP as acceptor"/>
    <property type="evidence" value="ECO:0007669"/>
    <property type="project" value="InterPro"/>
</dbReference>
<accession>A0A261SNF1</accession>
<comment type="caution">
    <text evidence="6">The sequence shown here is derived from an EMBL/GenBank/DDBJ whole genome shotgun (WGS) entry which is preliminary data.</text>
</comment>
<keyword evidence="2 4" id="KW-0560">Oxidoreductase</keyword>
<evidence type="ECO:0000256" key="2">
    <source>
        <dbReference type="ARBA" id="ARBA00023002"/>
    </source>
</evidence>
<dbReference type="InterPro" id="IPR029510">
    <property type="entry name" value="Ald_DH_CS_GLU"/>
</dbReference>
<dbReference type="InterPro" id="IPR016161">
    <property type="entry name" value="Ald_DH/histidinol_DH"/>
</dbReference>
<dbReference type="InterPro" id="IPR016163">
    <property type="entry name" value="Ald_DH_C"/>
</dbReference>
<proteinExistence type="inferred from homology"/>
<dbReference type="FunFam" id="3.40.605.10:FF:000007">
    <property type="entry name" value="NAD/NADP-dependent betaine aldehyde dehydrogenase"/>
    <property type="match status" value="1"/>
</dbReference>
<gene>
    <name evidence="6" type="ORF">CAL29_06080</name>
</gene>
<dbReference type="PANTHER" id="PTHR11699">
    <property type="entry name" value="ALDEHYDE DEHYDROGENASE-RELATED"/>
    <property type="match status" value="1"/>
</dbReference>
<dbReference type="Proteomes" id="UP000216020">
    <property type="component" value="Unassembled WGS sequence"/>
</dbReference>
<dbReference type="EMBL" id="NEVM01000001">
    <property type="protein sequence ID" value="OZI38645.1"/>
    <property type="molecule type" value="Genomic_DNA"/>
</dbReference>
<evidence type="ECO:0000259" key="5">
    <source>
        <dbReference type="Pfam" id="PF00171"/>
    </source>
</evidence>
<dbReference type="FunFam" id="3.40.309.10:FF:000012">
    <property type="entry name" value="Betaine aldehyde dehydrogenase"/>
    <property type="match status" value="1"/>
</dbReference>
<sequence length="508" mass="54207">MAQATQLPLPRGPLATHGDLPHYGVHIDGEHRAPVSKKYFATTQPYDGKTWAMIADAGAEDVNSAVQSAWRAGNEGPWASMSASERGRLMRKLADLVAANASWLADIERRDNGKLVTEVSGQVKYVADYLHYYAGLADKFESSVIPTDKKGVFAYTKHEPKGVVAIITPWNSPLSLTAWKLGPALAAGCTAVVKPSEFTSASMIEFAALIEAAGIPPGVVNVMTGGAKTGEALVTHDKVAHVGFTGGGEAGRKIYEMAARGLKTVTLELGGKSPNIVFDDADQEQAVKGVVAGIFAASGQTCIAGSRLLVQRSIHDAFVKRLIDFVSTAKLGDPGLEETQIGPIATPAQFDKIMSYIEIAKKEGAKCVLGGKARPDIGAGRFVEPTIFTGVDNAMRIAQEEVFGPVLSVIPFDTEEDAIRIGNDIAFGLAAGVWTTSLKRSLMMADRLKAGTIWINNYRSTSFTSPFGGYKQSGVGRESGIEAIRDYVQTKCVWISADLEVANPFGRR</sequence>
<evidence type="ECO:0000313" key="6">
    <source>
        <dbReference type="EMBL" id="OZI38645.1"/>
    </source>
</evidence>
<dbReference type="Gene3D" id="3.40.605.10">
    <property type="entry name" value="Aldehyde Dehydrogenase, Chain A, domain 1"/>
    <property type="match status" value="1"/>
</dbReference>
<feature type="domain" description="Aldehyde dehydrogenase" evidence="5">
    <location>
        <begin position="36"/>
        <end position="493"/>
    </location>
</feature>
<feature type="active site" evidence="3">
    <location>
        <position position="268"/>
    </location>
</feature>
<dbReference type="PROSITE" id="PS00070">
    <property type="entry name" value="ALDEHYDE_DEHYDR_CYS"/>
    <property type="match status" value="1"/>
</dbReference>